<dbReference type="SMART" id="SM00014">
    <property type="entry name" value="acidPPc"/>
    <property type="match status" value="1"/>
</dbReference>
<dbReference type="PANTHER" id="PTHR14969:SF62">
    <property type="entry name" value="DECAPRENYLPHOSPHORYL-5-PHOSPHORIBOSE PHOSPHATASE RV3807C-RELATED"/>
    <property type="match status" value="1"/>
</dbReference>
<feature type="compositionally biased region" description="Pro residues" evidence="7">
    <location>
        <begin position="59"/>
        <end position="74"/>
    </location>
</feature>
<evidence type="ECO:0000256" key="8">
    <source>
        <dbReference type="SAM" id="Phobius"/>
    </source>
</evidence>
<feature type="transmembrane region" description="Helical" evidence="8">
    <location>
        <begin position="266"/>
        <end position="285"/>
    </location>
</feature>
<evidence type="ECO:0000256" key="5">
    <source>
        <dbReference type="ARBA" id="ARBA00022989"/>
    </source>
</evidence>
<gene>
    <name evidence="10" type="ORF">ACFPER_05010</name>
</gene>
<accession>A0ABV9R2C7</accession>
<keyword evidence="2" id="KW-1003">Cell membrane</keyword>
<feature type="transmembrane region" description="Helical" evidence="8">
    <location>
        <begin position="95"/>
        <end position="115"/>
    </location>
</feature>
<dbReference type="RefSeq" id="WP_204391086.1">
    <property type="nucleotide sequence ID" value="NZ_JAFBBW010000001.1"/>
</dbReference>
<feature type="transmembrane region" description="Helical" evidence="8">
    <location>
        <begin position="223"/>
        <end position="246"/>
    </location>
</feature>
<dbReference type="EMBL" id="JBHSJC010000001">
    <property type="protein sequence ID" value="MFC4828139.1"/>
    <property type="molecule type" value="Genomic_DNA"/>
</dbReference>
<feature type="transmembrane region" description="Helical" evidence="8">
    <location>
        <begin position="154"/>
        <end position="171"/>
    </location>
</feature>
<evidence type="ECO:0000256" key="3">
    <source>
        <dbReference type="ARBA" id="ARBA00022692"/>
    </source>
</evidence>
<evidence type="ECO:0000256" key="1">
    <source>
        <dbReference type="ARBA" id="ARBA00004651"/>
    </source>
</evidence>
<comment type="caution">
    <text evidence="10">The sequence shown here is derived from an EMBL/GenBank/DDBJ whole genome shotgun (WGS) entry which is preliminary data.</text>
</comment>
<proteinExistence type="predicted"/>
<keyword evidence="4" id="KW-0378">Hydrolase</keyword>
<evidence type="ECO:0000313" key="11">
    <source>
        <dbReference type="Proteomes" id="UP001595960"/>
    </source>
</evidence>
<dbReference type="PANTHER" id="PTHR14969">
    <property type="entry name" value="SPHINGOSINE-1-PHOSPHATE PHOSPHOHYDROLASE"/>
    <property type="match status" value="1"/>
</dbReference>
<reference evidence="11" key="1">
    <citation type="journal article" date="2019" name="Int. J. Syst. Evol. Microbiol.">
        <title>The Global Catalogue of Microorganisms (GCM) 10K type strain sequencing project: providing services to taxonomists for standard genome sequencing and annotation.</title>
        <authorList>
            <consortium name="The Broad Institute Genomics Platform"/>
            <consortium name="The Broad Institute Genome Sequencing Center for Infectious Disease"/>
            <person name="Wu L."/>
            <person name="Ma J."/>
        </authorList>
    </citation>
    <scope>NUCLEOTIDE SEQUENCE [LARGE SCALE GENOMIC DNA]</scope>
    <source>
        <strain evidence="11">CGMCC 1.12192</strain>
    </source>
</reference>
<evidence type="ECO:0000256" key="6">
    <source>
        <dbReference type="ARBA" id="ARBA00023136"/>
    </source>
</evidence>
<dbReference type="Pfam" id="PF01569">
    <property type="entry name" value="PAP2"/>
    <property type="match status" value="1"/>
</dbReference>
<keyword evidence="6 8" id="KW-0472">Membrane</keyword>
<feature type="transmembrane region" description="Helical" evidence="8">
    <location>
        <begin position="177"/>
        <end position="194"/>
    </location>
</feature>
<feature type="compositionally biased region" description="Basic and acidic residues" evidence="7">
    <location>
        <begin position="22"/>
        <end position="39"/>
    </location>
</feature>
<evidence type="ECO:0000256" key="4">
    <source>
        <dbReference type="ARBA" id="ARBA00022801"/>
    </source>
</evidence>
<dbReference type="CDD" id="cd03392">
    <property type="entry name" value="PAP2_like_2"/>
    <property type="match status" value="1"/>
</dbReference>
<keyword evidence="5 8" id="KW-1133">Transmembrane helix</keyword>
<keyword evidence="11" id="KW-1185">Reference proteome</keyword>
<feature type="compositionally biased region" description="Gly residues" evidence="7">
    <location>
        <begin position="1"/>
        <end position="13"/>
    </location>
</feature>
<comment type="subcellular location">
    <subcellularLocation>
        <location evidence="1">Cell membrane</location>
        <topology evidence="1">Multi-pass membrane protein</topology>
    </subcellularLocation>
</comment>
<name>A0ABV9R2C7_9MICO</name>
<evidence type="ECO:0000256" key="7">
    <source>
        <dbReference type="SAM" id="MobiDB-lite"/>
    </source>
</evidence>
<evidence type="ECO:0000313" key="10">
    <source>
        <dbReference type="EMBL" id="MFC4828139.1"/>
    </source>
</evidence>
<feature type="compositionally biased region" description="Low complexity" evidence="7">
    <location>
        <begin position="42"/>
        <end position="52"/>
    </location>
</feature>
<evidence type="ECO:0000256" key="2">
    <source>
        <dbReference type="ARBA" id="ARBA00022475"/>
    </source>
</evidence>
<sequence length="310" mass="32414">MSGDAGIGPGAGPSAGPDAGADADRGPDPDQDLDPERGTDQAPGPGADPGAASTAHPPTDTPPGPDPGPDPGVDPPATGRAHHAPAPVRISRRPWVAAGVFALVAVALVGVVIVYDRAREPFDFESALMTMLAANRAPWLTAPALVLDRIGSGLLSGLVVPALVIGALLVWRRPWAALFFLVAVLASSGLTRLVKLLVGRVRPEDILVHPDFGSFPSGHSSNAAVIATALGLIFMRTWVWVAGAVYTVLMMLSRMYLGAHWLSDTVAGLLIGAGAALIVWAPFAYRLYREHRLPHPPIWRKVEAERAPTA</sequence>
<feature type="domain" description="Phosphatidic acid phosphatase type 2/haloperoxidase" evidence="9">
    <location>
        <begin position="177"/>
        <end position="280"/>
    </location>
</feature>
<dbReference type="Proteomes" id="UP001595960">
    <property type="component" value="Unassembled WGS sequence"/>
</dbReference>
<protein>
    <submittedName>
        <fullName evidence="10">Phosphatase PAP2 family protein</fullName>
    </submittedName>
</protein>
<evidence type="ECO:0000259" key="9">
    <source>
        <dbReference type="SMART" id="SM00014"/>
    </source>
</evidence>
<dbReference type="SUPFAM" id="SSF48317">
    <property type="entry name" value="Acid phosphatase/Vanadium-dependent haloperoxidase"/>
    <property type="match status" value="1"/>
</dbReference>
<feature type="region of interest" description="Disordered" evidence="7">
    <location>
        <begin position="1"/>
        <end position="84"/>
    </location>
</feature>
<dbReference type="InterPro" id="IPR036938">
    <property type="entry name" value="PAP2/HPO_sf"/>
</dbReference>
<organism evidence="10 11">
    <name type="scientific">Agromyces aurantiacus</name>
    <dbReference type="NCBI Taxonomy" id="165814"/>
    <lineage>
        <taxon>Bacteria</taxon>
        <taxon>Bacillati</taxon>
        <taxon>Actinomycetota</taxon>
        <taxon>Actinomycetes</taxon>
        <taxon>Micrococcales</taxon>
        <taxon>Microbacteriaceae</taxon>
        <taxon>Agromyces</taxon>
    </lineage>
</organism>
<dbReference type="Gene3D" id="1.20.144.10">
    <property type="entry name" value="Phosphatidic acid phosphatase type 2/haloperoxidase"/>
    <property type="match status" value="1"/>
</dbReference>
<keyword evidence="3 8" id="KW-0812">Transmembrane</keyword>
<dbReference type="InterPro" id="IPR000326">
    <property type="entry name" value="PAP2/HPO"/>
</dbReference>